<dbReference type="Gene3D" id="2.40.160.170">
    <property type="match status" value="1"/>
</dbReference>
<gene>
    <name evidence="2" type="ORF">PQO05_00240</name>
</gene>
<feature type="chain" id="PRO_5047470197" description="Outer membrane protein with beta-barrel domain" evidence="1">
    <location>
        <begin position="25"/>
        <end position="232"/>
    </location>
</feature>
<evidence type="ECO:0008006" key="4">
    <source>
        <dbReference type="Google" id="ProtNLM"/>
    </source>
</evidence>
<dbReference type="Proteomes" id="UP001216139">
    <property type="component" value="Chromosome"/>
</dbReference>
<accession>A0ABY7T7I3</accession>
<keyword evidence="3" id="KW-1185">Reference proteome</keyword>
<proteinExistence type="predicted"/>
<dbReference type="RefSeq" id="WP_273630619.1">
    <property type="nucleotide sequence ID" value="NZ_CP117167.1"/>
</dbReference>
<protein>
    <recommendedName>
        <fullName evidence="4">Outer membrane protein with beta-barrel domain</fullName>
    </recommendedName>
</protein>
<feature type="signal peptide" evidence="1">
    <location>
        <begin position="1"/>
        <end position="24"/>
    </location>
</feature>
<dbReference type="EMBL" id="CP117167">
    <property type="protein sequence ID" value="WCT12361.1"/>
    <property type="molecule type" value="Genomic_DNA"/>
</dbReference>
<organism evidence="2 3">
    <name type="scientific">Mucilaginibacter jinjuensis</name>
    <dbReference type="NCBI Taxonomy" id="1176721"/>
    <lineage>
        <taxon>Bacteria</taxon>
        <taxon>Pseudomonadati</taxon>
        <taxon>Bacteroidota</taxon>
        <taxon>Sphingobacteriia</taxon>
        <taxon>Sphingobacteriales</taxon>
        <taxon>Sphingobacteriaceae</taxon>
        <taxon>Mucilaginibacter</taxon>
    </lineage>
</organism>
<evidence type="ECO:0000313" key="2">
    <source>
        <dbReference type="EMBL" id="WCT12361.1"/>
    </source>
</evidence>
<name>A0ABY7T7I3_9SPHI</name>
<sequence length="232" mass="25428">MKKTLLSLSLFFLAIFCFHQRALAQYGDAGGYNNQGSVSGQVLVGSQGFGLEARYGISESLSGRLGGSFLPATANNVFTINGFNSTTNVSAKFYNVHLLADYTPSEDLQWLRIVGGAAYLYKAQGSIGVLPTGNYNVANYSISSAEMGNLNIDVSWKGVAPYVGLGFFKCFPSNVFNMNLDLGTYYLNQPKSTIIGTKLLADNYKLEPQVDSNLKSYRWLPVLQVNFNFRIQ</sequence>
<reference evidence="2 3" key="1">
    <citation type="submission" date="2023-02" db="EMBL/GenBank/DDBJ databases">
        <title>Genome sequence of Mucilaginibacter jinjuensis strain KACC 16571.</title>
        <authorList>
            <person name="Kim S."/>
            <person name="Heo J."/>
            <person name="Kwon S.-W."/>
        </authorList>
    </citation>
    <scope>NUCLEOTIDE SEQUENCE [LARGE SCALE GENOMIC DNA]</scope>
    <source>
        <strain evidence="2 3">KACC 16571</strain>
    </source>
</reference>
<evidence type="ECO:0000313" key="3">
    <source>
        <dbReference type="Proteomes" id="UP001216139"/>
    </source>
</evidence>
<keyword evidence="1" id="KW-0732">Signal</keyword>
<evidence type="ECO:0000256" key="1">
    <source>
        <dbReference type="SAM" id="SignalP"/>
    </source>
</evidence>